<dbReference type="RefSeq" id="WP_112441834.1">
    <property type="nucleotide sequence ID" value="NZ_CP030073.1"/>
</dbReference>
<dbReference type="GO" id="GO:0050839">
    <property type="term" value="F:cell adhesion molecule binding"/>
    <property type="evidence" value="ECO:0007669"/>
    <property type="project" value="TreeGrafter"/>
</dbReference>
<organism evidence="4 5">
    <name type="scientific">Streptomyces cadmiisoli</name>
    <dbReference type="NCBI Taxonomy" id="2184053"/>
    <lineage>
        <taxon>Bacteria</taxon>
        <taxon>Bacillati</taxon>
        <taxon>Actinomycetota</taxon>
        <taxon>Actinomycetes</taxon>
        <taxon>Kitasatosporales</taxon>
        <taxon>Streptomycetaceae</taxon>
        <taxon>Streptomyces</taxon>
        <taxon>Streptomyces aurantiacus group</taxon>
    </lineage>
</organism>
<dbReference type="SMART" id="SM00554">
    <property type="entry name" value="FAS1"/>
    <property type="match status" value="1"/>
</dbReference>
<reference evidence="4 5" key="1">
    <citation type="journal article" date="2019" name="Int. J. Syst. Evol. Microbiol.">
        <title>Streptomyces cadmiisoli sp. nov., a novel actinomycete isolated from cadmium-contaminated soil.</title>
        <authorList>
            <person name="Li K."/>
            <person name="Tang X."/>
            <person name="Zhao J."/>
            <person name="Guo Y."/>
            <person name="Tang Y."/>
            <person name="Gao J."/>
        </authorList>
    </citation>
    <scope>NUCLEOTIDE SEQUENCE [LARGE SCALE GENOMIC DNA]</scope>
    <source>
        <strain evidence="4 5">ZFG47</strain>
    </source>
</reference>
<dbReference type="InterPro" id="IPR000782">
    <property type="entry name" value="FAS1_domain"/>
</dbReference>
<dbReference type="PROSITE" id="PS50213">
    <property type="entry name" value="FAS1"/>
    <property type="match status" value="1"/>
</dbReference>
<keyword evidence="5" id="KW-1185">Reference proteome</keyword>
<evidence type="ECO:0000256" key="2">
    <source>
        <dbReference type="SAM" id="SignalP"/>
    </source>
</evidence>
<dbReference type="Proteomes" id="UP000249616">
    <property type="component" value="Chromosome"/>
</dbReference>
<dbReference type="EMBL" id="CP030073">
    <property type="protein sequence ID" value="AWW41991.1"/>
    <property type="molecule type" value="Genomic_DNA"/>
</dbReference>
<gene>
    <name evidence="4" type="ORF">DN051_39725</name>
</gene>
<proteinExistence type="predicted"/>
<sequence length="194" mass="19819">MTTTHRCRSAAVAAAGALFIPLSLTAFAAVAHAGAVGEPFGPGCASLPTSGEGSAASIADDPVATAASNSPELSTLARAVEKAGLVDTLNNAEDITVFAPTNDAFEKIPKSDLDKILNDKKQLTDLLTYHVVEQDVTVGELPDGAFKTLQGDEITTSGSGDAFKVNDSASIVCGDLATENATVQLIDTVLMPKS</sequence>
<evidence type="ECO:0000256" key="1">
    <source>
        <dbReference type="ARBA" id="ARBA00022729"/>
    </source>
</evidence>
<accession>A0A2Z4JA19</accession>
<dbReference type="Pfam" id="PF02469">
    <property type="entry name" value="Fasciclin"/>
    <property type="match status" value="1"/>
</dbReference>
<dbReference type="PANTHER" id="PTHR10900:SF77">
    <property type="entry name" value="FI19380P1"/>
    <property type="match status" value="1"/>
</dbReference>
<evidence type="ECO:0000313" key="4">
    <source>
        <dbReference type="EMBL" id="AWW41991.1"/>
    </source>
</evidence>
<name>A0A2Z4JA19_9ACTN</name>
<dbReference type="GO" id="GO:0031012">
    <property type="term" value="C:extracellular matrix"/>
    <property type="evidence" value="ECO:0007669"/>
    <property type="project" value="TreeGrafter"/>
</dbReference>
<dbReference type="AlphaFoldDB" id="A0A2Z4JA19"/>
<dbReference type="Gene3D" id="2.30.180.10">
    <property type="entry name" value="FAS1 domain"/>
    <property type="match status" value="1"/>
</dbReference>
<dbReference type="InterPro" id="IPR050904">
    <property type="entry name" value="Adhesion/Biosynth-related"/>
</dbReference>
<dbReference type="SUPFAM" id="SSF82153">
    <property type="entry name" value="FAS1 domain"/>
    <property type="match status" value="1"/>
</dbReference>
<dbReference type="GO" id="GO:0030198">
    <property type="term" value="P:extracellular matrix organization"/>
    <property type="evidence" value="ECO:0007669"/>
    <property type="project" value="TreeGrafter"/>
</dbReference>
<dbReference type="PANTHER" id="PTHR10900">
    <property type="entry name" value="PERIOSTIN-RELATED"/>
    <property type="match status" value="1"/>
</dbReference>
<dbReference type="GO" id="GO:0005615">
    <property type="term" value="C:extracellular space"/>
    <property type="evidence" value="ECO:0007669"/>
    <property type="project" value="TreeGrafter"/>
</dbReference>
<protein>
    <submittedName>
        <fullName evidence="4">Fasciclin domain-containing protein</fullName>
    </submittedName>
</protein>
<dbReference type="GO" id="GO:0007155">
    <property type="term" value="P:cell adhesion"/>
    <property type="evidence" value="ECO:0007669"/>
    <property type="project" value="TreeGrafter"/>
</dbReference>
<feature type="signal peptide" evidence="2">
    <location>
        <begin position="1"/>
        <end position="28"/>
    </location>
</feature>
<keyword evidence="1 2" id="KW-0732">Signal</keyword>
<dbReference type="KEGG" id="scad:DN051_39725"/>
<dbReference type="FunFam" id="2.30.180.10:FF:000019">
    <property type="entry name" value="Cell surface lipoprotein"/>
    <property type="match status" value="1"/>
</dbReference>
<evidence type="ECO:0000259" key="3">
    <source>
        <dbReference type="PROSITE" id="PS50213"/>
    </source>
</evidence>
<feature type="chain" id="PRO_5016350651" evidence="2">
    <location>
        <begin position="29"/>
        <end position="194"/>
    </location>
</feature>
<feature type="domain" description="FAS1" evidence="3">
    <location>
        <begin position="60"/>
        <end position="190"/>
    </location>
</feature>
<evidence type="ECO:0000313" key="5">
    <source>
        <dbReference type="Proteomes" id="UP000249616"/>
    </source>
</evidence>
<dbReference type="InterPro" id="IPR036378">
    <property type="entry name" value="FAS1_dom_sf"/>
</dbReference>